<keyword evidence="4 6" id="KW-0732">Signal</keyword>
<evidence type="ECO:0000256" key="1">
    <source>
        <dbReference type="ARBA" id="ARBA00004271"/>
    </source>
</evidence>
<sequence>MPSSFLSVLLLALVVVLPVAFGQEKPVLPLKYNGGALLTGNVDVAILWYGSVTKTQKNKILAFLKSINAMGGPQPSVATWWQVVQGYQTFANKPTGPIKLNIVNQKDDTGYSQGRVLVKDMIENLITAATGGNPSILTIIVASDGVSVQDMCAGSCWQHGSIEINEKPFPYVAVGNPEKECPICAWPFVKDIHTPKAPLLRPPSANIGVDAMVMSLAAGLAGAVTNPYEDGFTAVYKGNDIDASAVCKGIFGSGAAPGIPGKFLIDKKFGGAFNAYGIGYFGHQVAETPAIKPAKVFRPPGGGNTFAALMPVPVWTRAPNHHISRVNSQHPDR</sequence>
<accession>A0A834XA93</accession>
<gene>
    <name evidence="7" type="ORF">G2W53_003478</name>
</gene>
<keyword evidence="3" id="KW-0964">Secreted</keyword>
<dbReference type="EMBL" id="JAAIUW010000002">
    <property type="protein sequence ID" value="KAF7841180.1"/>
    <property type="molecule type" value="Genomic_DNA"/>
</dbReference>
<dbReference type="Proteomes" id="UP000634136">
    <property type="component" value="Unassembled WGS sequence"/>
</dbReference>
<evidence type="ECO:0000256" key="6">
    <source>
        <dbReference type="SAM" id="SignalP"/>
    </source>
</evidence>
<protein>
    <submittedName>
        <fullName evidence="7">Protein EXORDIUM-like 6</fullName>
    </submittedName>
</protein>
<dbReference type="PANTHER" id="PTHR31279">
    <property type="entry name" value="PROTEIN EXORDIUM-LIKE 5"/>
    <property type="match status" value="1"/>
</dbReference>
<evidence type="ECO:0000256" key="2">
    <source>
        <dbReference type="ARBA" id="ARBA00022523"/>
    </source>
</evidence>
<comment type="subcellular location">
    <subcellularLocation>
        <location evidence="1">Secreted</location>
        <location evidence="1">Extracellular space</location>
        <location evidence="1">Apoplast</location>
    </subcellularLocation>
</comment>
<reference evidence="7" key="1">
    <citation type="submission" date="2020-09" db="EMBL/GenBank/DDBJ databases">
        <title>Genome-Enabled Discovery of Anthraquinone Biosynthesis in Senna tora.</title>
        <authorList>
            <person name="Kang S.-H."/>
            <person name="Pandey R.P."/>
            <person name="Lee C.-M."/>
            <person name="Sim J.-S."/>
            <person name="Jeong J.-T."/>
            <person name="Choi B.-S."/>
            <person name="Jung M."/>
            <person name="Ginzburg D."/>
            <person name="Zhao K."/>
            <person name="Won S.Y."/>
            <person name="Oh T.-J."/>
            <person name="Yu Y."/>
            <person name="Kim N.-H."/>
            <person name="Lee O.R."/>
            <person name="Lee T.-H."/>
            <person name="Bashyal P."/>
            <person name="Kim T.-S."/>
            <person name="Lee W.-H."/>
            <person name="Kawkins C."/>
            <person name="Kim C.-K."/>
            <person name="Kim J.S."/>
            <person name="Ahn B.O."/>
            <person name="Rhee S.Y."/>
            <person name="Sohng J.K."/>
        </authorList>
    </citation>
    <scope>NUCLEOTIDE SEQUENCE</scope>
    <source>
        <tissue evidence="7">Leaf</tissue>
    </source>
</reference>
<dbReference type="InterPro" id="IPR006766">
    <property type="entry name" value="EXORDIUM-like"/>
</dbReference>
<comment type="similarity">
    <text evidence="5">Belongs to the EXORDIUM family.</text>
</comment>
<name>A0A834XA93_9FABA</name>
<organism evidence="7 8">
    <name type="scientific">Senna tora</name>
    <dbReference type="NCBI Taxonomy" id="362788"/>
    <lineage>
        <taxon>Eukaryota</taxon>
        <taxon>Viridiplantae</taxon>
        <taxon>Streptophyta</taxon>
        <taxon>Embryophyta</taxon>
        <taxon>Tracheophyta</taxon>
        <taxon>Spermatophyta</taxon>
        <taxon>Magnoliopsida</taxon>
        <taxon>eudicotyledons</taxon>
        <taxon>Gunneridae</taxon>
        <taxon>Pentapetalae</taxon>
        <taxon>rosids</taxon>
        <taxon>fabids</taxon>
        <taxon>Fabales</taxon>
        <taxon>Fabaceae</taxon>
        <taxon>Caesalpinioideae</taxon>
        <taxon>Cassia clade</taxon>
        <taxon>Senna</taxon>
    </lineage>
</organism>
<evidence type="ECO:0000313" key="7">
    <source>
        <dbReference type="EMBL" id="KAF7841180.1"/>
    </source>
</evidence>
<dbReference type="AlphaFoldDB" id="A0A834XA93"/>
<keyword evidence="2" id="KW-0052">Apoplast</keyword>
<evidence type="ECO:0000256" key="4">
    <source>
        <dbReference type="ARBA" id="ARBA00022729"/>
    </source>
</evidence>
<evidence type="ECO:0000256" key="3">
    <source>
        <dbReference type="ARBA" id="ARBA00022525"/>
    </source>
</evidence>
<dbReference type="PANTHER" id="PTHR31279:SF13">
    <property type="entry name" value="PROTEIN EXORDIUM-LIKE 6"/>
    <property type="match status" value="1"/>
</dbReference>
<evidence type="ECO:0000313" key="8">
    <source>
        <dbReference type="Proteomes" id="UP000634136"/>
    </source>
</evidence>
<proteinExistence type="inferred from homology"/>
<dbReference type="OrthoDB" id="47374at2759"/>
<comment type="caution">
    <text evidence="7">The sequence shown here is derived from an EMBL/GenBank/DDBJ whole genome shotgun (WGS) entry which is preliminary data.</text>
</comment>
<feature type="signal peptide" evidence="6">
    <location>
        <begin position="1"/>
        <end position="22"/>
    </location>
</feature>
<dbReference type="GO" id="GO:0048046">
    <property type="term" value="C:apoplast"/>
    <property type="evidence" value="ECO:0007669"/>
    <property type="project" value="UniProtKB-SubCell"/>
</dbReference>
<feature type="chain" id="PRO_5032848457" evidence="6">
    <location>
        <begin position="23"/>
        <end position="333"/>
    </location>
</feature>
<keyword evidence="8" id="KW-1185">Reference proteome</keyword>
<dbReference type="Pfam" id="PF04674">
    <property type="entry name" value="Phi_1"/>
    <property type="match status" value="1"/>
</dbReference>
<evidence type="ECO:0000256" key="5">
    <source>
        <dbReference type="ARBA" id="ARBA00023591"/>
    </source>
</evidence>